<reference evidence="1 2" key="1">
    <citation type="submission" date="2020-08" db="EMBL/GenBank/DDBJ databases">
        <title>Genomic Encyclopedia of Type Strains, Phase IV (KMG-V): Genome sequencing to study the core and pangenomes of soil and plant-associated prokaryotes.</title>
        <authorList>
            <person name="Whitman W."/>
        </authorList>
    </citation>
    <scope>NUCLEOTIDE SEQUENCE [LARGE SCALE GENOMIC DNA]</scope>
    <source>
        <strain evidence="1 2">SEMIA 415</strain>
    </source>
</reference>
<evidence type="ECO:0000313" key="1">
    <source>
        <dbReference type="EMBL" id="MBB4293291.1"/>
    </source>
</evidence>
<dbReference type="Proteomes" id="UP000538507">
    <property type="component" value="Unassembled WGS sequence"/>
</dbReference>
<accession>A0AAE2SYQ8</accession>
<evidence type="ECO:0000313" key="2">
    <source>
        <dbReference type="Proteomes" id="UP000538507"/>
    </source>
</evidence>
<dbReference type="EMBL" id="JACIGO010000009">
    <property type="protein sequence ID" value="MBB4293291.1"/>
    <property type="molecule type" value="Genomic_DNA"/>
</dbReference>
<dbReference type="AlphaFoldDB" id="A0AAE2SYQ8"/>
<organism evidence="1 2">
    <name type="scientific">Rhizobium leguminosarum</name>
    <dbReference type="NCBI Taxonomy" id="384"/>
    <lineage>
        <taxon>Bacteria</taxon>
        <taxon>Pseudomonadati</taxon>
        <taxon>Pseudomonadota</taxon>
        <taxon>Alphaproteobacteria</taxon>
        <taxon>Hyphomicrobiales</taxon>
        <taxon>Rhizobiaceae</taxon>
        <taxon>Rhizobium/Agrobacterium group</taxon>
        <taxon>Rhizobium</taxon>
    </lineage>
</organism>
<evidence type="ECO:0008006" key="3">
    <source>
        <dbReference type="Google" id="ProtNLM"/>
    </source>
</evidence>
<comment type="caution">
    <text evidence="1">The sequence shown here is derived from an EMBL/GenBank/DDBJ whole genome shotgun (WGS) entry which is preliminary data.</text>
</comment>
<dbReference type="RefSeq" id="WP_183609905.1">
    <property type="nucleotide sequence ID" value="NZ_JACHAZ010000009.1"/>
</dbReference>
<protein>
    <recommendedName>
        <fullName evidence="3">Apea-like HEPN domain-containing protein</fullName>
    </recommendedName>
</protein>
<gene>
    <name evidence="1" type="ORF">GGE16_005378</name>
</gene>
<proteinExistence type="predicted"/>
<name>A0AAE2SYQ8_RHILE</name>
<sequence length="441" mass="49603">MTLREKILEIITQALTADETILPQDELDNITDIILRADELSAMAAEIFGDTARTFISEIVSLFARLPIATPLKDVFPKATNVVAFLNLANQLDPDELAEEVPAELGTLFIREAALEAFSKSGDRLKLFVYEHPTNFNESVALLDFSSGLEIAPNSANFPHTMAACVAIRAGLETVDLTGKRWIVSSVQDEQRRLYFCKYHVLLAGHLLTNPVFAPSTLALQGIAETLRTAEEYNQFSEPFEILGEINSRTTVLDTLLSCYHVLENYMIRAQIAKVVGRNNGSTLFGIRNFKQMEIAVEKKEMAHLSQLISESWQKQIGIQTFRDYVRDRFDALFHDPAFVADDFHDFMEKLTVKPNGQRLNLGNLNEACDLLPKLLYQIRCSIVHNKETEFHLSNRELNVATVLMTLVDLCLPTMQRLAFGLPSVPAPNPLLYARPALRLY</sequence>